<feature type="transmembrane region" description="Helical" evidence="1">
    <location>
        <begin position="148"/>
        <end position="168"/>
    </location>
</feature>
<gene>
    <name evidence="2" type="ORF">GCM10009749_02260</name>
</gene>
<evidence type="ECO:0000313" key="3">
    <source>
        <dbReference type="Proteomes" id="UP001500002"/>
    </source>
</evidence>
<feature type="transmembrane region" description="Helical" evidence="1">
    <location>
        <begin position="188"/>
        <end position="206"/>
    </location>
</feature>
<evidence type="ECO:0000256" key="1">
    <source>
        <dbReference type="SAM" id="Phobius"/>
    </source>
</evidence>
<sequence length="221" mass="22964">MLPGVTSALPRNDATTRDARRAWTIGGALLIVSTLVGTIAAPMLWTIPGSGFAGPALFSIALLIFAFGIRRAGSVTARRPLGTGALAVLALWTFASRFVWDFIPDESLALDQQVVLGTVGTLMAAILAAVAAVQVARAGVVPSPWNWAPFWALIAVIVPSLLQLLIFAVGSSSSSQAAVTVLVGLDQLVRSTAVVFLGVLAIVLATRPASTRTVSIIAPRR</sequence>
<keyword evidence="3" id="KW-1185">Reference proteome</keyword>
<dbReference type="EMBL" id="BAAANJ010000001">
    <property type="protein sequence ID" value="GAA1798174.1"/>
    <property type="molecule type" value="Genomic_DNA"/>
</dbReference>
<dbReference type="Proteomes" id="UP001500002">
    <property type="component" value="Unassembled WGS sequence"/>
</dbReference>
<proteinExistence type="predicted"/>
<feature type="transmembrane region" description="Helical" evidence="1">
    <location>
        <begin position="21"/>
        <end position="45"/>
    </location>
</feature>
<organism evidence="2 3">
    <name type="scientific">Agromyces neolithicus</name>
    <dbReference type="NCBI Taxonomy" id="269420"/>
    <lineage>
        <taxon>Bacteria</taxon>
        <taxon>Bacillati</taxon>
        <taxon>Actinomycetota</taxon>
        <taxon>Actinomycetes</taxon>
        <taxon>Micrococcales</taxon>
        <taxon>Microbacteriaceae</taxon>
        <taxon>Agromyces</taxon>
    </lineage>
</organism>
<accession>A0ABN2LU08</accession>
<keyword evidence="1" id="KW-0812">Transmembrane</keyword>
<keyword evidence="1" id="KW-1133">Transmembrane helix</keyword>
<comment type="caution">
    <text evidence="2">The sequence shown here is derived from an EMBL/GenBank/DDBJ whole genome shotgun (WGS) entry which is preliminary data.</text>
</comment>
<evidence type="ECO:0000313" key="2">
    <source>
        <dbReference type="EMBL" id="GAA1798174.1"/>
    </source>
</evidence>
<protein>
    <recommendedName>
        <fullName evidence="4">Apolipoprotein N-acyltransferase</fullName>
    </recommendedName>
</protein>
<feature type="transmembrane region" description="Helical" evidence="1">
    <location>
        <begin position="81"/>
        <end position="100"/>
    </location>
</feature>
<name>A0ABN2LU08_9MICO</name>
<reference evidence="2 3" key="1">
    <citation type="journal article" date="2019" name="Int. J. Syst. Evol. Microbiol.">
        <title>The Global Catalogue of Microorganisms (GCM) 10K type strain sequencing project: providing services to taxonomists for standard genome sequencing and annotation.</title>
        <authorList>
            <consortium name="The Broad Institute Genomics Platform"/>
            <consortium name="The Broad Institute Genome Sequencing Center for Infectious Disease"/>
            <person name="Wu L."/>
            <person name="Ma J."/>
        </authorList>
    </citation>
    <scope>NUCLEOTIDE SEQUENCE [LARGE SCALE GENOMIC DNA]</scope>
    <source>
        <strain evidence="2 3">JCM 14322</strain>
    </source>
</reference>
<evidence type="ECO:0008006" key="4">
    <source>
        <dbReference type="Google" id="ProtNLM"/>
    </source>
</evidence>
<feature type="transmembrane region" description="Helical" evidence="1">
    <location>
        <begin position="112"/>
        <end position="136"/>
    </location>
</feature>
<feature type="transmembrane region" description="Helical" evidence="1">
    <location>
        <begin position="51"/>
        <end position="69"/>
    </location>
</feature>
<keyword evidence="1" id="KW-0472">Membrane</keyword>